<evidence type="ECO:0000256" key="4">
    <source>
        <dbReference type="ARBA" id="ARBA00022833"/>
    </source>
</evidence>
<accession>G8YF33</accession>
<dbReference type="Gene3D" id="3.20.20.330">
    <property type="entry name" value="Homocysteine-binding-like domain"/>
    <property type="match status" value="1"/>
</dbReference>
<dbReference type="eggNOG" id="KOG1579">
    <property type="taxonomic scope" value="Eukaryota"/>
</dbReference>
<dbReference type="PIRSF" id="PIRSF037505">
    <property type="entry name" value="Betaine_HMT"/>
    <property type="match status" value="1"/>
</dbReference>
<dbReference type="OrthoDB" id="261426at2759"/>
<feature type="domain" description="Hcy-binding" evidence="6">
    <location>
        <begin position="2"/>
        <end position="331"/>
    </location>
</feature>
<dbReference type="Pfam" id="PF02574">
    <property type="entry name" value="S-methyl_trans"/>
    <property type="match status" value="1"/>
</dbReference>
<comment type="cofactor">
    <cofactor evidence="5">
        <name>Zn(2+)</name>
        <dbReference type="ChEBI" id="CHEBI:29105"/>
    </cofactor>
</comment>
<dbReference type="OMA" id="TECYEAQ"/>
<sequence>MKEVLSEIPGNQQLVLDGALGTELESIIPPTSKSQPKNDPLWSTRVLINDPKLVEEVHYRYLMSGSNIITTCTYQASLNGLLKYGDQFSKEDALGLWQKSVDVAKSAARRYYKEHSQTQKVLIAGSIGPYGAYLADGSEYTGNYGDFSNEHLEKFHFDLMKFLILNKDVDLIGVETVPSLREFKVLFKLFLKLSEKYNSTKKIYFSFNFKNEHELCDGSSMEKVFFFLNKHLAKTPVLAKSVLAIGCNCVDYKLVTSILDQFKYLNTFEIPAIVYPNFGFAYNKDTGNYEAHKDLDNWKRLANEWLDYNVKIIGGCCSTGPQEIKIISDLLKQR</sequence>
<gene>
    <name evidence="7" type="primary">Piso0_002454</name>
    <name evidence="7" type="ORF">GNLVRS01_PISO0I10524g</name>
</gene>
<reference evidence="7 8" key="1">
    <citation type="journal article" date="2012" name="G3 (Bethesda)">
        <title>Pichia sorbitophila, an interspecies yeast hybrid reveals early steps of genome resolution following polyploidization.</title>
        <authorList>
            <person name="Leh Louis V."/>
            <person name="Despons L."/>
            <person name="Friedrich A."/>
            <person name="Martin T."/>
            <person name="Durrens P."/>
            <person name="Casaregola S."/>
            <person name="Neuveglise C."/>
            <person name="Fairhead C."/>
            <person name="Marck C."/>
            <person name="Cruz J.A."/>
            <person name="Straub M.L."/>
            <person name="Kugler V."/>
            <person name="Sacerdot C."/>
            <person name="Uzunov Z."/>
            <person name="Thierry A."/>
            <person name="Weiss S."/>
            <person name="Bleykasten C."/>
            <person name="De Montigny J."/>
            <person name="Jacques N."/>
            <person name="Jung P."/>
            <person name="Lemaire M."/>
            <person name="Mallet S."/>
            <person name="Morel G."/>
            <person name="Richard G.F."/>
            <person name="Sarkar A."/>
            <person name="Savel G."/>
            <person name="Schacherer J."/>
            <person name="Seret M.L."/>
            <person name="Talla E."/>
            <person name="Samson G."/>
            <person name="Jubin C."/>
            <person name="Poulain J."/>
            <person name="Vacherie B."/>
            <person name="Barbe V."/>
            <person name="Pelletier E."/>
            <person name="Sherman D.J."/>
            <person name="Westhof E."/>
            <person name="Weissenbach J."/>
            <person name="Baret P.V."/>
            <person name="Wincker P."/>
            <person name="Gaillardin C."/>
            <person name="Dujon B."/>
            <person name="Souciet J.L."/>
        </authorList>
    </citation>
    <scope>NUCLEOTIDE SEQUENCE [LARGE SCALE GENOMIC DNA]</scope>
    <source>
        <strain evidence="8">ATCC MYA-4447 / BCRC 22081 / CBS 7064 / NBRC 10061 / NRRL Y-12695</strain>
    </source>
</reference>
<dbReference type="SUPFAM" id="SSF82282">
    <property type="entry name" value="Homocysteine S-methyltransferase"/>
    <property type="match status" value="1"/>
</dbReference>
<keyword evidence="3 5" id="KW-0479">Metal-binding</keyword>
<dbReference type="InterPro" id="IPR051486">
    <property type="entry name" value="Hcy_S-methyltransferase"/>
</dbReference>
<dbReference type="NCBIfam" id="NF007020">
    <property type="entry name" value="PRK09485.1"/>
    <property type="match status" value="1"/>
</dbReference>
<dbReference type="STRING" id="559304.G8YF33"/>
<dbReference type="GO" id="GO:0008898">
    <property type="term" value="F:S-adenosylmethionine-homocysteine S-methyltransferase activity"/>
    <property type="evidence" value="ECO:0007669"/>
    <property type="project" value="TreeGrafter"/>
</dbReference>
<protein>
    <submittedName>
        <fullName evidence="7">Piso0_002454 protein</fullName>
    </submittedName>
</protein>
<dbReference type="InterPro" id="IPR003726">
    <property type="entry name" value="HCY_dom"/>
</dbReference>
<proteinExistence type="predicted"/>
<feature type="binding site" evidence="5">
    <location>
        <position position="316"/>
    </location>
    <ligand>
        <name>Zn(2+)</name>
        <dbReference type="ChEBI" id="CHEBI:29105"/>
    </ligand>
</feature>
<keyword evidence="4 5" id="KW-0862">Zinc</keyword>
<dbReference type="Proteomes" id="UP000005222">
    <property type="component" value="Chromosome I"/>
</dbReference>
<dbReference type="GO" id="GO:0009086">
    <property type="term" value="P:methionine biosynthetic process"/>
    <property type="evidence" value="ECO:0007669"/>
    <property type="project" value="InterPro"/>
</dbReference>
<evidence type="ECO:0000256" key="2">
    <source>
        <dbReference type="ARBA" id="ARBA00022679"/>
    </source>
</evidence>
<dbReference type="AlphaFoldDB" id="G8YF33"/>
<dbReference type="HOGENOM" id="CLU_004914_3_2_1"/>
<dbReference type="InterPro" id="IPR017226">
    <property type="entry name" value="BHMT-like"/>
</dbReference>
<dbReference type="PANTHER" id="PTHR46015:SF1">
    <property type="entry name" value="HOMOCYSTEINE S-METHYLTRANSFERASE-LIKE ISOFORM 1"/>
    <property type="match status" value="1"/>
</dbReference>
<dbReference type="GO" id="GO:0033528">
    <property type="term" value="P:S-methylmethionine cycle"/>
    <property type="evidence" value="ECO:0007669"/>
    <property type="project" value="TreeGrafter"/>
</dbReference>
<evidence type="ECO:0000256" key="5">
    <source>
        <dbReference type="PROSITE-ProRule" id="PRU00333"/>
    </source>
</evidence>
<evidence type="ECO:0000313" key="8">
    <source>
        <dbReference type="Proteomes" id="UP000005222"/>
    </source>
</evidence>
<evidence type="ECO:0000259" key="6">
    <source>
        <dbReference type="PROSITE" id="PS50970"/>
    </source>
</evidence>
<dbReference type="InterPro" id="IPR036589">
    <property type="entry name" value="HCY_dom_sf"/>
</dbReference>
<feature type="binding site" evidence="5">
    <location>
        <position position="317"/>
    </location>
    <ligand>
        <name>Zn(2+)</name>
        <dbReference type="ChEBI" id="CHEBI:29105"/>
    </ligand>
</feature>
<keyword evidence="2 5" id="KW-0808">Transferase</keyword>
<dbReference type="InParanoid" id="G8YF33"/>
<keyword evidence="8" id="KW-1185">Reference proteome</keyword>
<feature type="binding site" evidence="5">
    <location>
        <position position="249"/>
    </location>
    <ligand>
        <name>Zn(2+)</name>
        <dbReference type="ChEBI" id="CHEBI:29105"/>
    </ligand>
</feature>
<dbReference type="PANTHER" id="PTHR46015">
    <property type="entry name" value="ZGC:172121"/>
    <property type="match status" value="1"/>
</dbReference>
<organism evidence="7 8">
    <name type="scientific">Pichia sorbitophila (strain ATCC MYA-4447 / BCRC 22081 / CBS 7064 / NBRC 10061 / NRRL Y-12695)</name>
    <name type="common">Hybrid yeast</name>
    <dbReference type="NCBI Taxonomy" id="559304"/>
    <lineage>
        <taxon>Eukaryota</taxon>
        <taxon>Fungi</taxon>
        <taxon>Dikarya</taxon>
        <taxon>Ascomycota</taxon>
        <taxon>Saccharomycotina</taxon>
        <taxon>Pichiomycetes</taxon>
        <taxon>Debaryomycetaceae</taxon>
        <taxon>Millerozyma</taxon>
    </lineage>
</organism>
<dbReference type="EMBL" id="FO082051">
    <property type="protein sequence ID" value="CCE81782.1"/>
    <property type="molecule type" value="Genomic_DNA"/>
</dbReference>
<evidence type="ECO:0000256" key="1">
    <source>
        <dbReference type="ARBA" id="ARBA00022603"/>
    </source>
</evidence>
<dbReference type="GO" id="GO:0008270">
    <property type="term" value="F:zinc ion binding"/>
    <property type="evidence" value="ECO:0007669"/>
    <property type="project" value="InterPro"/>
</dbReference>
<name>G8YF33_PICSO</name>
<keyword evidence="1 5" id="KW-0489">Methyltransferase</keyword>
<dbReference type="GO" id="GO:0032259">
    <property type="term" value="P:methylation"/>
    <property type="evidence" value="ECO:0007669"/>
    <property type="project" value="UniProtKB-KW"/>
</dbReference>
<dbReference type="PROSITE" id="PS50970">
    <property type="entry name" value="HCY"/>
    <property type="match status" value="1"/>
</dbReference>
<evidence type="ECO:0000313" key="7">
    <source>
        <dbReference type="EMBL" id="CCE81782.1"/>
    </source>
</evidence>
<evidence type="ECO:0000256" key="3">
    <source>
        <dbReference type="ARBA" id="ARBA00022723"/>
    </source>
</evidence>
<dbReference type="FunCoup" id="G8YF33">
    <property type="interactions" value="341"/>
</dbReference>